<dbReference type="KEGG" id="smiz:4412673_03983"/>
<dbReference type="InterPro" id="IPR012334">
    <property type="entry name" value="Pectin_lyas_fold"/>
</dbReference>
<dbReference type="SMART" id="SM00710">
    <property type="entry name" value="PbH1"/>
    <property type="match status" value="4"/>
</dbReference>
<protein>
    <submittedName>
        <fullName evidence="4">Uncharacterized protein</fullName>
    </submittedName>
</protein>
<dbReference type="InterPro" id="IPR013783">
    <property type="entry name" value="Ig-like_fold"/>
</dbReference>
<dbReference type="PROSITE" id="PS51257">
    <property type="entry name" value="PROKAR_LIPOPROTEIN"/>
    <property type="match status" value="1"/>
</dbReference>
<organism evidence="4 5">
    <name type="scientific">Sphingobacterium mizutaii</name>
    <dbReference type="NCBI Taxonomy" id="1010"/>
    <lineage>
        <taxon>Bacteria</taxon>
        <taxon>Pseudomonadati</taxon>
        <taxon>Bacteroidota</taxon>
        <taxon>Sphingobacteriia</taxon>
        <taxon>Sphingobacteriales</taxon>
        <taxon>Sphingobacteriaceae</taxon>
        <taxon>Sphingobacterium</taxon>
    </lineage>
</organism>
<dbReference type="InterPro" id="IPR039448">
    <property type="entry name" value="Beta_helix"/>
</dbReference>
<dbReference type="Pfam" id="PF13229">
    <property type="entry name" value="Beta_helix"/>
    <property type="match status" value="1"/>
</dbReference>
<gene>
    <name evidence="4" type="ORF">SAMEA4412673_03983</name>
</gene>
<proteinExistence type="predicted"/>
<evidence type="ECO:0000313" key="4">
    <source>
        <dbReference type="EMBL" id="SNV64765.1"/>
    </source>
</evidence>
<evidence type="ECO:0000256" key="1">
    <source>
        <dbReference type="SAM" id="MobiDB-lite"/>
    </source>
</evidence>
<evidence type="ECO:0000313" key="5">
    <source>
        <dbReference type="Proteomes" id="UP000215355"/>
    </source>
</evidence>
<evidence type="ECO:0000259" key="2">
    <source>
        <dbReference type="Pfam" id="PF13004"/>
    </source>
</evidence>
<reference evidence="4 5" key="1">
    <citation type="submission" date="2017-06" db="EMBL/GenBank/DDBJ databases">
        <authorList>
            <consortium name="Pathogen Informatics"/>
        </authorList>
    </citation>
    <scope>NUCLEOTIDE SEQUENCE [LARGE SCALE GENOMIC DNA]</scope>
    <source>
        <strain evidence="4 5">NCTC12149</strain>
    </source>
</reference>
<dbReference type="Gene3D" id="2.60.40.10">
    <property type="entry name" value="Immunoglobulins"/>
    <property type="match status" value="1"/>
</dbReference>
<dbReference type="Gene3D" id="2.160.20.10">
    <property type="entry name" value="Single-stranded right-handed beta-helix, Pectin lyase-like"/>
    <property type="match status" value="1"/>
</dbReference>
<sequence length="564" mass="59322">MKYLFANIFILLLISGMSSCKKDNKSFEEKLLSTTELIEVGSKTGTYQFGVLSNQNMLLETDVDWISLDTTELAKGKRQVSFQVADNKEDERSGLITVKVNENLSTHVLVSQESGKVPVFYVSPDGIGDGSSWSSTTAFHTAMEKAATGSTIHLMEGVYKPVKTIRNGDASVESDKTFEVSKNISIIGGYAKDAMIGAKPNASLYKTVLDGSLAPGKQAFHTVTITAIKEAGSRVYLEGLQITGGNATDRSTNISINGLNFSRGQGGGVAVGGSEVYMKNVGIINNKATADKGTAGFAAGLYGFGSANVTMENCRVNDNENTGNNGGGVWMHSSNLTAYNSQFNRNYAKGTAGGVHGYPNAHITLYNSEVSYNSNTSYGAGLYLRDNSKAILVNCLLVENTSTSKNGGGAVMLYDASSADIISSTITGNKVAGPGAGVYRRSKVNNLTVINSIISGNVQDNASTDVDAYSDNAGIPAVLKSSAIASQVYGESGTLVSGASFNPGTMLSAQYIPIGSSNPALTYGLTGSSLSNVGQTYKPALDDRIRSDKNANERSQPAMGALIR</sequence>
<dbReference type="InterPro" id="IPR024361">
    <property type="entry name" value="BACON"/>
</dbReference>
<dbReference type="InterPro" id="IPR011050">
    <property type="entry name" value="Pectin_lyase_fold/virulence"/>
</dbReference>
<feature type="domain" description="Right handed beta helix" evidence="3">
    <location>
        <begin position="299"/>
        <end position="452"/>
    </location>
</feature>
<evidence type="ECO:0000259" key="3">
    <source>
        <dbReference type="Pfam" id="PF13229"/>
    </source>
</evidence>
<accession>A0AAJ4XF43</accession>
<dbReference type="RefSeq" id="WP_139185506.1">
    <property type="nucleotide sequence ID" value="NZ_DAMBSL010000018.1"/>
</dbReference>
<dbReference type="AlphaFoldDB" id="A0AAJ4XF43"/>
<feature type="region of interest" description="Disordered" evidence="1">
    <location>
        <begin position="544"/>
        <end position="564"/>
    </location>
</feature>
<dbReference type="InterPro" id="IPR006626">
    <property type="entry name" value="PbH1"/>
</dbReference>
<name>A0AAJ4XF43_9SPHI</name>
<dbReference type="Pfam" id="PF13004">
    <property type="entry name" value="BACON"/>
    <property type="match status" value="1"/>
</dbReference>
<feature type="domain" description="BACON" evidence="2">
    <location>
        <begin position="60"/>
        <end position="113"/>
    </location>
</feature>
<dbReference type="Proteomes" id="UP000215355">
    <property type="component" value="Chromosome 1"/>
</dbReference>
<dbReference type="SUPFAM" id="SSF51126">
    <property type="entry name" value="Pectin lyase-like"/>
    <property type="match status" value="1"/>
</dbReference>
<dbReference type="EMBL" id="LT906468">
    <property type="protein sequence ID" value="SNV64765.1"/>
    <property type="molecule type" value="Genomic_DNA"/>
</dbReference>